<sequence length="212" mass="24417">MGMSCKRCNNFNKGYIAFDESVKVAIEFYEKYPEDTLIVVTADHETGGLTQGFAGTGYDNYYDLLYNQKVSYDKFDNIVKNYSEEKKENAKFEEFMPNITKNFGLTTEGTDERLKLKDHELKQLKYAFHMSMKDEKSRKLNSQEKLLYGSYDPLTVTITHILNQKAGIGWTSYAHTGVPVPTFAKGQGEELFNGYYDNTDIFYKLKIALNLK</sequence>
<protein>
    <submittedName>
        <fullName evidence="3">Alkaline phosphatase III</fullName>
        <ecNumber evidence="3">3.1.3.1</ecNumber>
    </submittedName>
</protein>
<dbReference type="PANTHER" id="PTHR11596:SF5">
    <property type="entry name" value="ALKALINE PHOSPHATASE"/>
    <property type="match status" value="1"/>
</dbReference>
<keyword evidence="2" id="KW-0862">Zinc</keyword>
<organism evidence="3 4">
    <name type="scientific">Hathewaya histolytica</name>
    <name type="common">Clostridium histolyticum</name>
    <dbReference type="NCBI Taxonomy" id="1498"/>
    <lineage>
        <taxon>Bacteria</taxon>
        <taxon>Bacillati</taxon>
        <taxon>Bacillota</taxon>
        <taxon>Clostridia</taxon>
        <taxon>Eubacteriales</taxon>
        <taxon>Clostridiaceae</taxon>
        <taxon>Hathewaya</taxon>
    </lineage>
</organism>
<dbReference type="InterPro" id="IPR001952">
    <property type="entry name" value="Alkaline_phosphatase"/>
</dbReference>
<dbReference type="KEGG" id="hhw:NCTC503_02316"/>
<gene>
    <name evidence="3" type="primary">phoB_1</name>
    <name evidence="3" type="ORF">NCTC503_02316</name>
</gene>
<dbReference type="PANTHER" id="PTHR11596">
    <property type="entry name" value="ALKALINE PHOSPHATASE"/>
    <property type="match status" value="1"/>
</dbReference>
<evidence type="ECO:0000256" key="2">
    <source>
        <dbReference type="PIRSR" id="PIRSR601952-2"/>
    </source>
</evidence>
<evidence type="ECO:0000256" key="1">
    <source>
        <dbReference type="ARBA" id="ARBA00022553"/>
    </source>
</evidence>
<keyword evidence="1" id="KW-0597">Phosphoprotein</keyword>
<feature type="binding site" evidence="2">
    <location>
        <position position="175"/>
    </location>
    <ligand>
        <name>Mg(2+)</name>
        <dbReference type="ChEBI" id="CHEBI:18420"/>
    </ligand>
</feature>
<proteinExistence type="predicted"/>
<keyword evidence="4" id="KW-1185">Reference proteome</keyword>
<keyword evidence="3" id="KW-0378">Hydrolase</keyword>
<dbReference type="Pfam" id="PF00245">
    <property type="entry name" value="Alk_phosphatase"/>
    <property type="match status" value="1"/>
</dbReference>
<dbReference type="OrthoDB" id="9794455at2"/>
<dbReference type="InterPro" id="IPR017850">
    <property type="entry name" value="Alkaline_phosphatase_core_sf"/>
</dbReference>
<reference evidence="3 4" key="1">
    <citation type="submission" date="2019-05" db="EMBL/GenBank/DDBJ databases">
        <authorList>
            <consortium name="Pathogen Informatics"/>
        </authorList>
    </citation>
    <scope>NUCLEOTIDE SEQUENCE [LARGE SCALE GENOMIC DNA]</scope>
    <source>
        <strain evidence="3 4">NCTC503</strain>
    </source>
</reference>
<dbReference type="GO" id="GO:0004035">
    <property type="term" value="F:alkaline phosphatase activity"/>
    <property type="evidence" value="ECO:0007669"/>
    <property type="project" value="UniProtKB-EC"/>
</dbReference>
<dbReference type="GO" id="GO:0046872">
    <property type="term" value="F:metal ion binding"/>
    <property type="evidence" value="ECO:0007669"/>
    <property type="project" value="UniProtKB-KW"/>
</dbReference>
<feature type="binding site" evidence="2">
    <location>
        <position position="44"/>
    </location>
    <ligand>
        <name>Zn(2+)</name>
        <dbReference type="ChEBI" id="CHEBI:29105"/>
        <label>2</label>
    </ligand>
</feature>
<dbReference type="Proteomes" id="UP000308489">
    <property type="component" value="Chromosome 1"/>
</dbReference>
<name>A0A4U9RRZ0_HATHI</name>
<dbReference type="SUPFAM" id="SSF53649">
    <property type="entry name" value="Alkaline phosphatase-like"/>
    <property type="match status" value="1"/>
</dbReference>
<dbReference type="AlphaFoldDB" id="A0A4U9RRZ0"/>
<dbReference type="EMBL" id="LR590481">
    <property type="protein sequence ID" value="VTQ94401.1"/>
    <property type="molecule type" value="Genomic_DNA"/>
</dbReference>
<evidence type="ECO:0000313" key="4">
    <source>
        <dbReference type="Proteomes" id="UP000308489"/>
    </source>
</evidence>
<comment type="cofactor">
    <cofactor evidence="2">
        <name>Zn(2+)</name>
        <dbReference type="ChEBI" id="CHEBI:29105"/>
    </cofactor>
    <text evidence="2">Binds 2 Zn(2+) ions.</text>
</comment>
<dbReference type="Gene3D" id="3.40.720.10">
    <property type="entry name" value="Alkaline Phosphatase, subunit A"/>
    <property type="match status" value="2"/>
</dbReference>
<accession>A0A4U9RRZ0</accession>
<keyword evidence="2" id="KW-0479">Metal-binding</keyword>
<feature type="binding site" evidence="2">
    <location>
        <position position="43"/>
    </location>
    <ligand>
        <name>Zn(2+)</name>
        <dbReference type="ChEBI" id="CHEBI:29105"/>
        <label>2</label>
    </ligand>
</feature>
<evidence type="ECO:0000313" key="3">
    <source>
        <dbReference type="EMBL" id="VTQ94401.1"/>
    </source>
</evidence>
<dbReference type="EC" id="3.1.3.1" evidence="3"/>